<dbReference type="Proteomes" id="UP001241605">
    <property type="component" value="Chromosome"/>
</dbReference>
<evidence type="ECO:0000256" key="1">
    <source>
        <dbReference type="SAM" id="Phobius"/>
    </source>
</evidence>
<protein>
    <submittedName>
        <fullName evidence="3">Prepilin peptidase</fullName>
        <ecNumber evidence="3">3.4.23.43</ecNumber>
    </submittedName>
</protein>
<feature type="transmembrane region" description="Helical" evidence="1">
    <location>
        <begin position="37"/>
        <end position="55"/>
    </location>
</feature>
<keyword evidence="4" id="KW-1185">Reference proteome</keyword>
<proteinExistence type="predicted"/>
<organism evidence="3 4">
    <name type="scientific">Tropicibacter oceani</name>
    <dbReference type="NCBI Taxonomy" id="3058420"/>
    <lineage>
        <taxon>Bacteria</taxon>
        <taxon>Pseudomonadati</taxon>
        <taxon>Pseudomonadota</taxon>
        <taxon>Alphaproteobacteria</taxon>
        <taxon>Rhodobacterales</taxon>
        <taxon>Roseobacteraceae</taxon>
        <taxon>Tropicibacter</taxon>
    </lineage>
</organism>
<keyword evidence="1" id="KW-0472">Membrane</keyword>
<dbReference type="GO" id="GO:0004190">
    <property type="term" value="F:aspartic-type endopeptidase activity"/>
    <property type="evidence" value="ECO:0007669"/>
    <property type="project" value="UniProtKB-EC"/>
</dbReference>
<feature type="transmembrane region" description="Helical" evidence="1">
    <location>
        <begin position="61"/>
        <end position="81"/>
    </location>
</feature>
<keyword evidence="1" id="KW-0812">Transmembrane</keyword>
<feature type="transmembrane region" description="Helical" evidence="1">
    <location>
        <begin position="102"/>
        <end position="123"/>
    </location>
</feature>
<sequence>MHIPAFQATLFAILVVPICILTFYVDMRSKKISNLTVWALFLSFVAIGVFTMPLIDFAWRFVHYAVVFAYGLLLWFFRQIGAGDVKFAAVLALFIHAGDIRLMLLIAAAAMAAATLTVLVTRWTPLHRLAPEWKTWKGASADTAESVGKGKRFTIPMGTGFALMLSTYLIMGIFLGR</sequence>
<reference evidence="3 4" key="1">
    <citation type="submission" date="2023-05" db="EMBL/GenBank/DDBJ databases">
        <title>YMD87, complete Genome.</title>
        <authorList>
            <person name="Zhang J."/>
            <person name="Xu X."/>
        </authorList>
    </citation>
    <scope>NUCLEOTIDE SEQUENCE [LARGE SCALE GENOMIC DNA]</scope>
    <source>
        <strain evidence="3 4">YMD87</strain>
    </source>
</reference>
<dbReference type="Gene3D" id="1.20.120.1220">
    <property type="match status" value="1"/>
</dbReference>
<dbReference type="EC" id="3.4.23.43" evidence="3"/>
<feature type="domain" description="Prepilin type IV endopeptidase peptidase" evidence="2">
    <location>
        <begin position="14"/>
        <end position="114"/>
    </location>
</feature>
<keyword evidence="1" id="KW-1133">Transmembrane helix</keyword>
<evidence type="ECO:0000313" key="4">
    <source>
        <dbReference type="Proteomes" id="UP001241605"/>
    </source>
</evidence>
<name>A0ABY8QHQ9_9RHOB</name>
<evidence type="ECO:0000313" key="3">
    <source>
        <dbReference type="EMBL" id="WGW03516.1"/>
    </source>
</evidence>
<gene>
    <name evidence="3" type="ORF">QF118_16550</name>
</gene>
<dbReference type="RefSeq" id="WP_282300148.1">
    <property type="nucleotide sequence ID" value="NZ_CP124616.1"/>
</dbReference>
<keyword evidence="3" id="KW-0378">Hydrolase</keyword>
<feature type="transmembrane region" description="Helical" evidence="1">
    <location>
        <begin position="6"/>
        <end position="25"/>
    </location>
</feature>
<accession>A0ABY8QHQ9</accession>
<dbReference type="Pfam" id="PF01478">
    <property type="entry name" value="Peptidase_A24"/>
    <property type="match status" value="1"/>
</dbReference>
<evidence type="ECO:0000259" key="2">
    <source>
        <dbReference type="Pfam" id="PF01478"/>
    </source>
</evidence>
<feature type="transmembrane region" description="Helical" evidence="1">
    <location>
        <begin position="153"/>
        <end position="175"/>
    </location>
</feature>
<dbReference type="InterPro" id="IPR000045">
    <property type="entry name" value="Prepilin_IV_endopep_pep"/>
</dbReference>
<dbReference type="EMBL" id="CP124616">
    <property type="protein sequence ID" value="WGW03516.1"/>
    <property type="molecule type" value="Genomic_DNA"/>
</dbReference>